<dbReference type="OrthoDB" id="708726at2"/>
<protein>
    <submittedName>
        <fullName evidence="2">CoA-binding protein</fullName>
    </submittedName>
</protein>
<dbReference type="Proteomes" id="UP000237608">
    <property type="component" value="Unassembled WGS sequence"/>
</dbReference>
<gene>
    <name evidence="2" type="ORF">BTO13_00660</name>
</gene>
<dbReference type="Pfam" id="PF13380">
    <property type="entry name" value="CoA_binding_2"/>
    <property type="match status" value="1"/>
</dbReference>
<dbReference type="RefSeq" id="WP_105045030.1">
    <property type="nucleotide sequence ID" value="NZ_CP150662.1"/>
</dbReference>
<feature type="domain" description="CoA-binding" evidence="1">
    <location>
        <begin position="6"/>
        <end position="114"/>
    </location>
</feature>
<organism evidence="2 3">
    <name type="scientific">Polaribacter gangjinensis</name>
    <dbReference type="NCBI Taxonomy" id="574710"/>
    <lineage>
        <taxon>Bacteria</taxon>
        <taxon>Pseudomonadati</taxon>
        <taxon>Bacteroidota</taxon>
        <taxon>Flavobacteriia</taxon>
        <taxon>Flavobacteriales</taxon>
        <taxon>Flavobacteriaceae</taxon>
    </lineage>
</organism>
<accession>A0A2S7W8C5</accession>
<keyword evidence="3" id="KW-1185">Reference proteome</keyword>
<evidence type="ECO:0000313" key="3">
    <source>
        <dbReference type="Proteomes" id="UP000237608"/>
    </source>
</evidence>
<dbReference type="InterPro" id="IPR036291">
    <property type="entry name" value="NAD(P)-bd_dom_sf"/>
</dbReference>
<name>A0A2S7W8C5_9FLAO</name>
<dbReference type="AlphaFoldDB" id="A0A2S7W8C5"/>
<evidence type="ECO:0000313" key="2">
    <source>
        <dbReference type="EMBL" id="PQJ73878.1"/>
    </source>
</evidence>
<sequence>MKNITLVLGASLNPNRYSNIAIKRLLDKKYPVVALGQKKGTVLGVTIDDEKKEYENIDTVTLYLNPERQKEFYDYVISLKPRRVIFNPGAENDEFVKLLESNNIIAEVACTLVLISIDQYF</sequence>
<dbReference type="SUPFAM" id="SSF51735">
    <property type="entry name" value="NAD(P)-binding Rossmann-fold domains"/>
    <property type="match status" value="1"/>
</dbReference>
<comment type="caution">
    <text evidence="2">The sequence shown here is derived from an EMBL/GenBank/DDBJ whole genome shotgun (WGS) entry which is preliminary data.</text>
</comment>
<dbReference type="EMBL" id="MSCL01000001">
    <property type="protein sequence ID" value="PQJ73878.1"/>
    <property type="molecule type" value="Genomic_DNA"/>
</dbReference>
<dbReference type="Gene3D" id="3.40.50.720">
    <property type="entry name" value="NAD(P)-binding Rossmann-like Domain"/>
    <property type="match status" value="1"/>
</dbReference>
<dbReference type="InterPro" id="IPR003781">
    <property type="entry name" value="CoA-bd"/>
</dbReference>
<evidence type="ECO:0000259" key="1">
    <source>
        <dbReference type="Pfam" id="PF13380"/>
    </source>
</evidence>
<reference evidence="2 3" key="1">
    <citation type="submission" date="2016-12" db="EMBL/GenBank/DDBJ databases">
        <title>Trade-off between light-utilization and light-protection in marine flavobacteria.</title>
        <authorList>
            <person name="Kumagai Y."/>
            <person name="Yoshizawa S."/>
            <person name="Kogure K."/>
            <person name="Iwasaki W."/>
        </authorList>
    </citation>
    <scope>NUCLEOTIDE SEQUENCE [LARGE SCALE GENOMIC DNA]</scope>
    <source>
        <strain evidence="2 3">KCTC 22729</strain>
    </source>
</reference>
<proteinExistence type="predicted"/>